<dbReference type="SUPFAM" id="SSF56300">
    <property type="entry name" value="Metallo-dependent phosphatases"/>
    <property type="match status" value="1"/>
</dbReference>
<organism evidence="1 2">
    <name type="scientific">Streblomastix strix</name>
    <dbReference type="NCBI Taxonomy" id="222440"/>
    <lineage>
        <taxon>Eukaryota</taxon>
        <taxon>Metamonada</taxon>
        <taxon>Preaxostyla</taxon>
        <taxon>Oxymonadida</taxon>
        <taxon>Streblomastigidae</taxon>
        <taxon>Streblomastix</taxon>
    </lineage>
</organism>
<evidence type="ECO:0000313" key="1">
    <source>
        <dbReference type="EMBL" id="KAA6402994.1"/>
    </source>
</evidence>
<accession>A0A5J4X725</accession>
<sequence length="191" mass="22217">MEQNTQQTTLWTDPGDIDLSNGNRYTFSLDTCRRFIATNRIDMAIRAHQFFSCGFMTTHENRVITVFSSFDYCRYNEASALLIKFKQQIQTVALSQTSAMIYYQSISFFTNQLLSSSSQYGPFIGVTQAISVPGLHTLKRAAKFELEYELVHHEECDKKSVRRTFHLDEKVLLLISIIKMYRDDYLRGVYQ</sequence>
<comment type="caution">
    <text evidence="1">The sequence shown here is derived from an EMBL/GenBank/DDBJ whole genome shotgun (WGS) entry which is preliminary data.</text>
</comment>
<gene>
    <name evidence="1" type="ORF">EZS28_001471</name>
</gene>
<protein>
    <recommendedName>
        <fullName evidence="3">Serine/threonine specific protein phosphatases domain-containing protein</fullName>
    </recommendedName>
</protein>
<dbReference type="OrthoDB" id="256429at2759"/>
<dbReference type="InterPro" id="IPR047129">
    <property type="entry name" value="PPA2-like"/>
</dbReference>
<dbReference type="Gene3D" id="3.60.21.10">
    <property type="match status" value="1"/>
</dbReference>
<name>A0A5J4X725_9EUKA</name>
<dbReference type="GO" id="GO:0004722">
    <property type="term" value="F:protein serine/threonine phosphatase activity"/>
    <property type="evidence" value="ECO:0007669"/>
    <property type="project" value="InterPro"/>
</dbReference>
<dbReference type="InterPro" id="IPR029052">
    <property type="entry name" value="Metallo-depent_PP-like"/>
</dbReference>
<proteinExistence type="predicted"/>
<dbReference type="EMBL" id="SNRW01000153">
    <property type="protein sequence ID" value="KAA6402994.1"/>
    <property type="molecule type" value="Genomic_DNA"/>
</dbReference>
<dbReference type="AlphaFoldDB" id="A0A5J4X725"/>
<dbReference type="PANTHER" id="PTHR45619">
    <property type="entry name" value="SERINE/THREONINE-PROTEIN PHOSPHATASE PP2A-RELATED"/>
    <property type="match status" value="1"/>
</dbReference>
<reference evidence="1 2" key="1">
    <citation type="submission" date="2019-03" db="EMBL/GenBank/DDBJ databases">
        <title>Single cell metagenomics reveals metabolic interactions within the superorganism composed of flagellate Streblomastix strix and complex community of Bacteroidetes bacteria on its surface.</title>
        <authorList>
            <person name="Treitli S.C."/>
            <person name="Kolisko M."/>
            <person name="Husnik F."/>
            <person name="Keeling P."/>
            <person name="Hampl V."/>
        </authorList>
    </citation>
    <scope>NUCLEOTIDE SEQUENCE [LARGE SCALE GENOMIC DNA]</scope>
    <source>
        <strain evidence="1">ST1C</strain>
    </source>
</reference>
<evidence type="ECO:0008006" key="3">
    <source>
        <dbReference type="Google" id="ProtNLM"/>
    </source>
</evidence>
<dbReference type="Proteomes" id="UP000324800">
    <property type="component" value="Unassembled WGS sequence"/>
</dbReference>
<evidence type="ECO:0000313" key="2">
    <source>
        <dbReference type="Proteomes" id="UP000324800"/>
    </source>
</evidence>